<dbReference type="PANTHER" id="PTHR46060:SF1">
    <property type="entry name" value="MARINER MOS1 TRANSPOSASE-LIKE PROTEIN"/>
    <property type="match status" value="1"/>
</dbReference>
<comment type="caution">
    <text evidence="2">The sequence shown here is derived from an EMBL/GenBank/DDBJ whole genome shotgun (WGS) entry which is preliminary data.</text>
</comment>
<dbReference type="Pfam" id="PF17906">
    <property type="entry name" value="HTH_48"/>
    <property type="match status" value="1"/>
</dbReference>
<name>A0ABQ8TZQ6_PERAM</name>
<protein>
    <recommendedName>
        <fullName evidence="1">Mos1 transposase HTH domain-containing protein</fullName>
    </recommendedName>
</protein>
<gene>
    <name evidence="2" type="ORF">ANN_03705</name>
</gene>
<dbReference type="InterPro" id="IPR036397">
    <property type="entry name" value="RNaseH_sf"/>
</dbReference>
<dbReference type="Gene3D" id="1.10.10.1450">
    <property type="match status" value="1"/>
</dbReference>
<dbReference type="Proteomes" id="UP001148838">
    <property type="component" value="Unassembled WGS sequence"/>
</dbReference>
<evidence type="ECO:0000313" key="3">
    <source>
        <dbReference type="Proteomes" id="UP001148838"/>
    </source>
</evidence>
<dbReference type="InterPro" id="IPR052709">
    <property type="entry name" value="Transposase-MT_Hybrid"/>
</dbReference>
<dbReference type="PANTHER" id="PTHR46060">
    <property type="entry name" value="MARINER MOS1 TRANSPOSASE-LIKE PROTEIN"/>
    <property type="match status" value="1"/>
</dbReference>
<evidence type="ECO:0000259" key="1">
    <source>
        <dbReference type="Pfam" id="PF17906"/>
    </source>
</evidence>
<dbReference type="EMBL" id="JAJSOF020000001">
    <property type="protein sequence ID" value="KAJ4452187.1"/>
    <property type="molecule type" value="Genomic_DNA"/>
</dbReference>
<proteinExistence type="predicted"/>
<dbReference type="InterPro" id="IPR041426">
    <property type="entry name" value="Mos1_HTH"/>
</dbReference>
<evidence type="ECO:0000313" key="2">
    <source>
        <dbReference type="EMBL" id="KAJ4452187.1"/>
    </source>
</evidence>
<reference evidence="2 3" key="1">
    <citation type="journal article" date="2022" name="Allergy">
        <title>Genome assembly and annotation of Periplaneta americana reveal a comprehensive cockroach allergen profile.</title>
        <authorList>
            <person name="Wang L."/>
            <person name="Xiong Q."/>
            <person name="Saelim N."/>
            <person name="Wang L."/>
            <person name="Nong W."/>
            <person name="Wan A.T."/>
            <person name="Shi M."/>
            <person name="Liu X."/>
            <person name="Cao Q."/>
            <person name="Hui J.H.L."/>
            <person name="Sookrung N."/>
            <person name="Leung T.F."/>
            <person name="Tungtrongchitr A."/>
            <person name="Tsui S.K.W."/>
        </authorList>
    </citation>
    <scope>NUCLEOTIDE SEQUENCE [LARGE SCALE GENOMIC DNA]</scope>
    <source>
        <strain evidence="2">PWHHKU_190912</strain>
    </source>
</reference>
<sequence>MFKVIKHPSDCEMRSVIRFLNARNIKPADIHRQLCEVYGDDAISDGMVRRWVRKFKEGRVSVHDEQHTDRPSLVNDNLHLKKFLGGQRFDGDDTQNLISKFGWKQIDQLPYSPDLAPSDFHLFLHLKKFLGGQRFDGDDTQNLISKFGWEQIDHPPYSPDLAPSDFHLFLHLKKFLCGQRFDGDEVKTAVPTSLLLASRSHAGAEVDDHPTRMEVSCA</sequence>
<feature type="domain" description="Mos1 transposase HTH" evidence="1">
    <location>
        <begin position="14"/>
        <end position="58"/>
    </location>
</feature>
<keyword evidence="3" id="KW-1185">Reference proteome</keyword>
<accession>A0ABQ8TZQ6</accession>
<organism evidence="2 3">
    <name type="scientific">Periplaneta americana</name>
    <name type="common">American cockroach</name>
    <name type="synonym">Blatta americana</name>
    <dbReference type="NCBI Taxonomy" id="6978"/>
    <lineage>
        <taxon>Eukaryota</taxon>
        <taxon>Metazoa</taxon>
        <taxon>Ecdysozoa</taxon>
        <taxon>Arthropoda</taxon>
        <taxon>Hexapoda</taxon>
        <taxon>Insecta</taxon>
        <taxon>Pterygota</taxon>
        <taxon>Neoptera</taxon>
        <taxon>Polyneoptera</taxon>
        <taxon>Dictyoptera</taxon>
        <taxon>Blattodea</taxon>
        <taxon>Blattoidea</taxon>
        <taxon>Blattidae</taxon>
        <taxon>Blattinae</taxon>
        <taxon>Periplaneta</taxon>
    </lineage>
</organism>
<dbReference type="Gene3D" id="3.30.420.10">
    <property type="entry name" value="Ribonuclease H-like superfamily/Ribonuclease H"/>
    <property type="match status" value="2"/>
</dbReference>